<dbReference type="GO" id="GO:0046654">
    <property type="term" value="P:tetrahydrofolate biosynthetic process"/>
    <property type="evidence" value="ECO:0007669"/>
    <property type="project" value="UniProtKB-UniRule"/>
</dbReference>
<evidence type="ECO:0000313" key="6">
    <source>
        <dbReference type="EMBL" id="ADZ91823.1"/>
    </source>
</evidence>
<keyword evidence="2" id="KW-0413">Isomerase</keyword>
<dbReference type="eggNOG" id="COG1539">
    <property type="taxonomic scope" value="Bacteria"/>
</dbReference>
<dbReference type="UniPathway" id="UPA00077">
    <property type="reaction ID" value="UER00154"/>
</dbReference>
<dbReference type="NCBIfam" id="TIGR00525">
    <property type="entry name" value="folB"/>
    <property type="match status" value="1"/>
</dbReference>
<evidence type="ECO:0000256" key="2">
    <source>
        <dbReference type="ARBA" id="ARBA00023235"/>
    </source>
</evidence>
<dbReference type="RefSeq" id="WP_013661726.1">
    <property type="nucleotide sequence ID" value="NC_015276.1"/>
</dbReference>
<keyword evidence="4" id="KW-0289">Folate biosynthesis</keyword>
<dbReference type="Gene3D" id="3.30.1130.10">
    <property type="match status" value="1"/>
</dbReference>
<sequence length="122" mass="13720">MQSHHAKICIKDLRLRTYIGFNDEERSNKQDVIINASIEYPATNACSTDDVDNAVNYKTICKKIIAHVEANRFLLLEKLAADVLDICLEPNQVKKASVEIDKPHALRFADSVSFTLTASKDQ</sequence>
<evidence type="ECO:0000256" key="3">
    <source>
        <dbReference type="ARBA" id="ARBA00043806"/>
    </source>
</evidence>
<dbReference type="InterPro" id="IPR006156">
    <property type="entry name" value="Dihydroneopterin_aldolase"/>
</dbReference>
<accession>F2JWQ9</accession>
<dbReference type="SMART" id="SM00905">
    <property type="entry name" value="FolB"/>
    <property type="match status" value="1"/>
</dbReference>
<dbReference type="GO" id="GO:0046656">
    <property type="term" value="P:folic acid biosynthetic process"/>
    <property type="evidence" value="ECO:0007669"/>
    <property type="project" value="UniProtKB-UniRule"/>
</dbReference>
<dbReference type="PANTHER" id="PTHR42844">
    <property type="entry name" value="DIHYDRONEOPTERIN ALDOLASE 1-RELATED"/>
    <property type="match status" value="1"/>
</dbReference>
<dbReference type="STRING" id="717774.Marme_2591"/>
<keyword evidence="7" id="KW-1185">Reference proteome</keyword>
<gene>
    <name evidence="6" type="ordered locus">Marme_2591</name>
</gene>
<dbReference type="OrthoDB" id="1121389at2"/>
<dbReference type="NCBIfam" id="NF008418">
    <property type="entry name" value="PRK11245.1"/>
    <property type="match status" value="1"/>
</dbReference>
<comment type="catalytic activity">
    <reaction evidence="3">
        <text>7,8-dihydroneopterin 3'-triphosphate = 7,8-dihydromonapterin 3'-triphosphate</text>
        <dbReference type="Rhea" id="RHEA:28346"/>
        <dbReference type="ChEBI" id="CHEBI:58462"/>
        <dbReference type="ChEBI" id="CHEBI:61186"/>
        <dbReference type="EC" id="5.1.99.7"/>
    </reaction>
</comment>
<dbReference type="AlphaFoldDB" id="F2JWQ9"/>
<keyword evidence="4" id="KW-0456">Lyase</keyword>
<dbReference type="Proteomes" id="UP000001062">
    <property type="component" value="Chromosome"/>
</dbReference>
<dbReference type="GO" id="GO:0004150">
    <property type="term" value="F:dihydroneopterin aldolase activity"/>
    <property type="evidence" value="ECO:0007669"/>
    <property type="project" value="UniProtKB-UniRule"/>
</dbReference>
<evidence type="ECO:0000259" key="5">
    <source>
        <dbReference type="SMART" id="SM00905"/>
    </source>
</evidence>
<comment type="pathway">
    <text evidence="4">Cofactor biosynthesis; tetrahydrofolate biosynthesis; 2-amino-4-hydroxy-6-hydroxymethyl-7,8-dihydropteridine diphosphate from 7,8-dihydroneopterin triphosphate: step 3/4.</text>
</comment>
<dbReference type="PATRIC" id="fig|717774.3.peg.2676"/>
<evidence type="ECO:0000256" key="4">
    <source>
        <dbReference type="RuleBase" id="RU362079"/>
    </source>
</evidence>
<evidence type="ECO:0000313" key="7">
    <source>
        <dbReference type="Proteomes" id="UP000001062"/>
    </source>
</evidence>
<comment type="catalytic activity">
    <reaction evidence="4">
        <text>7,8-dihydroneopterin = 6-hydroxymethyl-7,8-dihydropterin + glycolaldehyde</text>
        <dbReference type="Rhea" id="RHEA:10540"/>
        <dbReference type="ChEBI" id="CHEBI:17001"/>
        <dbReference type="ChEBI" id="CHEBI:17071"/>
        <dbReference type="ChEBI" id="CHEBI:44841"/>
        <dbReference type="EC" id="4.1.2.25"/>
    </reaction>
</comment>
<dbReference type="InterPro" id="IPR006157">
    <property type="entry name" value="FolB_dom"/>
</dbReference>
<dbReference type="KEGG" id="mme:Marme_2591"/>
<comment type="function">
    <text evidence="4">Catalyzes the conversion of 7,8-dihydroneopterin to 6-hydroxymethyl-7,8-dihydropterin.</text>
</comment>
<protein>
    <recommendedName>
        <fullName evidence="4">7,8-dihydroneopterin aldolase</fullName>
        <ecNumber evidence="4">4.1.2.25</ecNumber>
    </recommendedName>
</protein>
<dbReference type="PANTHER" id="PTHR42844:SF10">
    <property type="entry name" value="DIHYDRONEOPTERIN TRIPHOSPHATE 2'-EPIMERASE"/>
    <property type="match status" value="1"/>
</dbReference>
<dbReference type="EMBL" id="CP002583">
    <property type="protein sequence ID" value="ADZ91823.1"/>
    <property type="molecule type" value="Genomic_DNA"/>
</dbReference>
<reference evidence="6 7" key="1">
    <citation type="journal article" date="2012" name="Stand. Genomic Sci.">
        <title>Complete genome sequence of the melanogenic marine bacterium Marinomonas mediterranea type strain (MMB-1(T)).</title>
        <authorList>
            <person name="Lucas-Elio P."/>
            <person name="Goodwin L."/>
            <person name="Woyke T."/>
            <person name="Pitluck S."/>
            <person name="Nolan M."/>
            <person name="Kyrpides N.C."/>
            <person name="Detter J.C."/>
            <person name="Copeland A."/>
            <person name="Teshima H."/>
            <person name="Bruce D."/>
            <person name="Detter C."/>
            <person name="Tapia R."/>
            <person name="Han S."/>
            <person name="Land M.L."/>
            <person name="Ivanova N."/>
            <person name="Mikhailova N."/>
            <person name="Johnston A.W."/>
            <person name="Sanchez-Amat A."/>
        </authorList>
    </citation>
    <scope>NUCLEOTIDE SEQUENCE [LARGE SCALE GENOMIC DNA]</scope>
    <source>
        <strain evidence="7">ATCC 700492 / JCM 21426 / NBRC 103028 / MMB-1</strain>
    </source>
</reference>
<name>F2JWQ9_MARM1</name>
<dbReference type="HOGENOM" id="CLU_112632_0_0_6"/>
<proteinExistence type="inferred from homology"/>
<feature type="domain" description="Dihydroneopterin aldolase/epimerase" evidence="5">
    <location>
        <begin position="8"/>
        <end position="118"/>
    </location>
</feature>
<dbReference type="GO" id="GO:0005829">
    <property type="term" value="C:cytosol"/>
    <property type="evidence" value="ECO:0007669"/>
    <property type="project" value="TreeGrafter"/>
</dbReference>
<dbReference type="SUPFAM" id="SSF55620">
    <property type="entry name" value="Tetrahydrobiopterin biosynthesis enzymes-like"/>
    <property type="match status" value="1"/>
</dbReference>
<evidence type="ECO:0000256" key="1">
    <source>
        <dbReference type="ARBA" id="ARBA00005708"/>
    </source>
</evidence>
<organism evidence="6 7">
    <name type="scientific">Marinomonas mediterranea (strain ATCC 700492 / JCM 21426 / NBRC 103028 / MMB-1)</name>
    <dbReference type="NCBI Taxonomy" id="717774"/>
    <lineage>
        <taxon>Bacteria</taxon>
        <taxon>Pseudomonadati</taxon>
        <taxon>Pseudomonadota</taxon>
        <taxon>Gammaproteobacteria</taxon>
        <taxon>Oceanospirillales</taxon>
        <taxon>Oceanospirillaceae</taxon>
        <taxon>Marinomonas</taxon>
    </lineage>
</organism>
<dbReference type="GO" id="GO:0008719">
    <property type="term" value="F:dihydroneopterin triphosphate 2'-epimerase activity"/>
    <property type="evidence" value="ECO:0007669"/>
    <property type="project" value="UniProtKB-EC"/>
</dbReference>
<dbReference type="EC" id="4.1.2.25" evidence="4"/>
<comment type="similarity">
    <text evidence="1 4">Belongs to the DHNA family.</text>
</comment>
<dbReference type="CDD" id="cd00534">
    <property type="entry name" value="DHNA_DHNTPE"/>
    <property type="match status" value="1"/>
</dbReference>
<dbReference type="NCBIfam" id="TIGR00526">
    <property type="entry name" value="folB_dom"/>
    <property type="match status" value="1"/>
</dbReference>
<dbReference type="InterPro" id="IPR043133">
    <property type="entry name" value="GTP-CH-I_C/QueF"/>
</dbReference>
<dbReference type="Pfam" id="PF02152">
    <property type="entry name" value="FolB"/>
    <property type="match status" value="1"/>
</dbReference>